<dbReference type="PANTHER" id="PTHR15950">
    <property type="entry name" value="TRANSCRIPTION COFACTOR VESTIGIAL-LIKE PROTEIN"/>
    <property type="match status" value="1"/>
</dbReference>
<dbReference type="FunCoup" id="L7MUK1">
    <property type="interactions" value="828"/>
</dbReference>
<gene>
    <name evidence="6" type="primary">cfap70</name>
</gene>
<dbReference type="PANTHER" id="PTHR15950:SF16">
    <property type="entry name" value="TRANSCRIPTION COFACTOR VESTIGIAL-LIKE PROTEIN 3"/>
    <property type="match status" value="1"/>
</dbReference>
<organism evidence="6">
    <name type="scientific">Xenopus tropicalis</name>
    <name type="common">Western clawed frog</name>
    <name type="synonym">Silurana tropicalis</name>
    <dbReference type="NCBI Taxonomy" id="8364"/>
    <lineage>
        <taxon>Eukaryota</taxon>
        <taxon>Metazoa</taxon>
        <taxon>Chordata</taxon>
        <taxon>Craniata</taxon>
        <taxon>Vertebrata</taxon>
        <taxon>Euteleostomi</taxon>
        <taxon>Amphibia</taxon>
        <taxon>Batrachia</taxon>
        <taxon>Anura</taxon>
        <taxon>Pipoidea</taxon>
        <taxon>Pipidae</taxon>
        <taxon>Xenopodinae</taxon>
        <taxon>Xenopus</taxon>
        <taxon>Silurana</taxon>
    </lineage>
</organism>
<accession>L7MUK1</accession>
<dbReference type="InParanoid" id="L7MUK1"/>
<dbReference type="DNASU" id="779704"/>
<evidence type="ECO:0000256" key="2">
    <source>
        <dbReference type="ARBA" id="ARBA00023015"/>
    </source>
</evidence>
<proteinExistence type="inferred from homology"/>
<comment type="subcellular location">
    <subcellularLocation>
        <location evidence="1">Nucleus</location>
    </subcellularLocation>
</comment>
<evidence type="ECO:0000256" key="4">
    <source>
        <dbReference type="ARBA" id="ARBA00023242"/>
    </source>
</evidence>
<dbReference type="GO" id="GO:0006355">
    <property type="term" value="P:regulation of DNA-templated transcription"/>
    <property type="evidence" value="ECO:0007669"/>
    <property type="project" value="InterPro"/>
</dbReference>
<keyword evidence="3" id="KW-0804">Transcription</keyword>
<comment type="similarity">
    <text evidence="5">Belongs to the vestigial family.</text>
</comment>
<dbReference type="GeneTree" id="ENSGT00530000063353"/>
<dbReference type="Ensembl" id="ENSXETT00000040694">
    <property type="protein sequence ID" value="ENSXETP00000040694"/>
    <property type="gene ID" value="ENSXETG00000024527"/>
</dbReference>
<evidence type="ECO:0000256" key="1">
    <source>
        <dbReference type="ARBA" id="ARBA00004123"/>
    </source>
</evidence>
<dbReference type="Pfam" id="PF07545">
    <property type="entry name" value="Vg_Tdu"/>
    <property type="match status" value="1"/>
</dbReference>
<dbReference type="AlphaFoldDB" id="L7MUK1"/>
<sequence>MSCLDLMYHHQVYGMRQYLPSPAAACNSAYYHHHHHHHHNQQKRIATYNKMQEALEMAHTTKQEEEDKEQPAEMEYLNSRCVLFTYFQGDIGAVVDEHFSRALSQISTFNPESTASKSKLGSNSLWKESPSASCQKNSFPSSLWTNSYQAPTPPCLSGVHPDFSAAPSTFSSTDHTSWRGETLHQTIPPPPPAASESWHYPLVSQASSPYTHMHDVYMYHHHAHPHTHHHHHHHPSSHIDPRYGHLLMPPVRASRISAPQCDITKTDTTPATTGTTAWNGAFHGTVDIVPSFGFETGIQHQDKGKESLWF</sequence>
<dbReference type="InterPro" id="IPR011520">
    <property type="entry name" value="Vg_fam"/>
</dbReference>
<accession>Q0VFB1</accession>
<protein>
    <submittedName>
        <fullName evidence="6">Cilia and flagella-associated protein 70</fullName>
    </submittedName>
</protein>
<keyword evidence="2" id="KW-0805">Transcription regulation</keyword>
<dbReference type="GO" id="GO:0005634">
    <property type="term" value="C:nucleus"/>
    <property type="evidence" value="ECO:0007669"/>
    <property type="project" value="UniProtKB-SubCell"/>
</dbReference>
<dbReference type="Bgee" id="ENSXETG00000024527">
    <property type="expression patterns" value="Expressed in neurula embryo and 5 other cell types or tissues"/>
</dbReference>
<evidence type="ECO:0000256" key="3">
    <source>
        <dbReference type="ARBA" id="ARBA00023163"/>
    </source>
</evidence>
<evidence type="ECO:0000256" key="5">
    <source>
        <dbReference type="ARBA" id="ARBA00025784"/>
    </source>
</evidence>
<reference evidence="6" key="2">
    <citation type="submission" date="2013-01" db="UniProtKB">
        <authorList>
            <consortium name="Ensembl"/>
        </authorList>
    </citation>
    <scope>IDENTIFICATION</scope>
</reference>
<dbReference type="Xenbase" id="XB-GENE-994711">
    <property type="gene designation" value="cfap70"/>
</dbReference>
<keyword evidence="4" id="KW-0539">Nucleus</keyword>
<name>L7MUK1_XENTR</name>
<evidence type="ECO:0000313" key="6">
    <source>
        <dbReference type="Ensembl" id="ENSXETP00000040694"/>
    </source>
</evidence>
<reference evidence="6" key="1">
    <citation type="journal article" date="2010" name="Science">
        <title>The genome of the Western clawed frog Xenopus tropicalis.</title>
        <authorList>
            <person name="Hellsten U."/>
            <person name="Harland R.M."/>
            <person name="Gilchrist M.J."/>
            <person name="Hendrix D."/>
            <person name="Jurka J."/>
            <person name="Kapitonov V."/>
            <person name="Ovcharenko I."/>
            <person name="Putnam N.H."/>
            <person name="Shu S."/>
            <person name="Taher L."/>
            <person name="Blitz I.L."/>
            <person name="Blumberg B."/>
            <person name="Dichmann D.S."/>
            <person name="Dubchak I."/>
            <person name="Amaya E."/>
            <person name="Detter J.C."/>
            <person name="Fletcher R."/>
            <person name="Gerhard D.S."/>
            <person name="Goodstein D."/>
            <person name="Graves T."/>
            <person name="Grigoriev I.V."/>
            <person name="Grimwood J."/>
            <person name="Kawashima T."/>
            <person name="Lindquist E."/>
            <person name="Lucas S.M."/>
            <person name="Mead P.E."/>
            <person name="Mitros T."/>
            <person name="Ogino H."/>
            <person name="Ohta Y."/>
            <person name="Poliakov A.V."/>
            <person name="Pollet N."/>
            <person name="Robert J."/>
            <person name="Salamov A."/>
            <person name="Sater A.K."/>
            <person name="Schmutz J."/>
            <person name="Terry A."/>
            <person name="Vize P.D."/>
            <person name="Warren W.C."/>
            <person name="Wells D."/>
            <person name="Wills A."/>
            <person name="Wilson R.K."/>
            <person name="Zimmerman L.B."/>
            <person name="Zorn A.M."/>
            <person name="Grainger R."/>
            <person name="Grammer T."/>
            <person name="Khokha M.K."/>
            <person name="Richardson P.M."/>
            <person name="Rokhsar D.S."/>
        </authorList>
    </citation>
    <scope>NUCLEOTIDE SEQUENCE [LARGE SCALE GENOMIC DNA]</scope>
    <source>
        <strain evidence="6">Nigerian</strain>
    </source>
</reference>